<accession>A0A645EIZ0</accession>
<proteinExistence type="predicted"/>
<gene>
    <name evidence="1" type="ORF">SDC9_148448</name>
</gene>
<name>A0A645EIZ0_9ZZZZ</name>
<comment type="caution">
    <text evidence="1">The sequence shown here is derived from an EMBL/GenBank/DDBJ whole genome shotgun (WGS) entry which is preliminary data.</text>
</comment>
<reference evidence="1" key="1">
    <citation type="submission" date="2019-08" db="EMBL/GenBank/DDBJ databases">
        <authorList>
            <person name="Kucharzyk K."/>
            <person name="Murdoch R.W."/>
            <person name="Higgins S."/>
            <person name="Loffler F."/>
        </authorList>
    </citation>
    <scope>NUCLEOTIDE SEQUENCE</scope>
</reference>
<organism evidence="1">
    <name type="scientific">bioreactor metagenome</name>
    <dbReference type="NCBI Taxonomy" id="1076179"/>
    <lineage>
        <taxon>unclassified sequences</taxon>
        <taxon>metagenomes</taxon>
        <taxon>ecological metagenomes</taxon>
    </lineage>
</organism>
<dbReference type="AlphaFoldDB" id="A0A645EIZ0"/>
<evidence type="ECO:0000313" key="1">
    <source>
        <dbReference type="EMBL" id="MPN01242.1"/>
    </source>
</evidence>
<protein>
    <submittedName>
        <fullName evidence="1">Uncharacterized protein</fullName>
    </submittedName>
</protein>
<dbReference type="EMBL" id="VSSQ01047261">
    <property type="protein sequence ID" value="MPN01242.1"/>
    <property type="molecule type" value="Genomic_DNA"/>
</dbReference>
<sequence>MSDADVASGTEKIADIGAVQTTVGNAEWSIDRLVKRRLSIMKKSPRRMIINRPPSVGYNIGKWFSRFDIMLIKHIIAHITAAFPFPG</sequence>